<dbReference type="AlphaFoldDB" id="K6Z3G9"/>
<protein>
    <recommendedName>
        <fullName evidence="1">Xaa-Pro dipeptidyl-peptidase C-terminal domain-containing protein</fullName>
    </recommendedName>
</protein>
<evidence type="ECO:0000313" key="2">
    <source>
        <dbReference type="EMBL" id="GAC30776.1"/>
    </source>
</evidence>
<dbReference type="Pfam" id="PF08530">
    <property type="entry name" value="PepX_C"/>
    <property type="match status" value="1"/>
</dbReference>
<dbReference type="InterPro" id="IPR005674">
    <property type="entry name" value="CocE/Ser_esterase"/>
</dbReference>
<evidence type="ECO:0000313" key="3">
    <source>
        <dbReference type="Proteomes" id="UP000006251"/>
    </source>
</evidence>
<dbReference type="EMBL" id="BAEQ01000066">
    <property type="protein sequence ID" value="GAC30776.1"/>
    <property type="molecule type" value="Genomic_DNA"/>
</dbReference>
<accession>K6Z3G9</accession>
<dbReference type="GO" id="GO:0008239">
    <property type="term" value="F:dipeptidyl-peptidase activity"/>
    <property type="evidence" value="ECO:0007669"/>
    <property type="project" value="InterPro"/>
</dbReference>
<feature type="domain" description="Xaa-Pro dipeptidyl-peptidase C-terminal" evidence="1">
    <location>
        <begin position="1"/>
        <end position="173"/>
    </location>
</feature>
<proteinExistence type="predicted"/>
<dbReference type="InterPro" id="IPR008979">
    <property type="entry name" value="Galactose-bd-like_sf"/>
</dbReference>
<dbReference type="SUPFAM" id="SSF49785">
    <property type="entry name" value="Galactose-binding domain-like"/>
    <property type="match status" value="1"/>
</dbReference>
<keyword evidence="3" id="KW-1185">Reference proteome</keyword>
<organism evidence="2 3">
    <name type="scientific">Brumicola pallidula DSM 14239 = ACAM 615</name>
    <dbReference type="NCBI Taxonomy" id="1121922"/>
    <lineage>
        <taxon>Bacteria</taxon>
        <taxon>Pseudomonadati</taxon>
        <taxon>Pseudomonadota</taxon>
        <taxon>Gammaproteobacteria</taxon>
        <taxon>Alteromonadales</taxon>
        <taxon>Alteromonadaceae</taxon>
        <taxon>Brumicola</taxon>
    </lineage>
</organism>
<gene>
    <name evidence="2" type="ORF">GPAL_3936</name>
</gene>
<reference evidence="3" key="1">
    <citation type="journal article" date="2014" name="Environ. Microbiol.">
        <title>Comparative genomics of the marine bacterial genus Glaciecola reveals the high degree of genomic diversity and genomic characteristic for cold adaptation.</title>
        <authorList>
            <person name="Qin Q.L."/>
            <person name="Xie B.B."/>
            <person name="Yu Y."/>
            <person name="Shu Y.L."/>
            <person name="Rong J.C."/>
            <person name="Zhang Y.J."/>
            <person name="Zhao D.L."/>
            <person name="Chen X.L."/>
            <person name="Zhang X.Y."/>
            <person name="Chen B."/>
            <person name="Zhou B.C."/>
            <person name="Zhang Y.Z."/>
        </authorList>
    </citation>
    <scope>NUCLEOTIDE SEQUENCE [LARGE SCALE GENOMIC DNA]</scope>
    <source>
        <strain evidence="3">ACAM 615</strain>
    </source>
</reference>
<evidence type="ECO:0000259" key="1">
    <source>
        <dbReference type="SMART" id="SM00939"/>
    </source>
</evidence>
<sequence length="180" mass="19998">MNPVQAIGGSVCCNSGASPGGSYDQRAIEARQDVLVYTSEPLDKDMEVTGHIDITLYVSSDAKDTDFTVKLVDVDPDGVAYNVDDTIQRARYREGYETPLFMKKGEVYELNFSPLSTSNLFKAGHRIRLEVSSSKFPQYTRNLNTGGNNYDEIKAVVANNSIHHANRYQSRIVLPVKTVK</sequence>
<name>K6Z3G9_9ALTE</name>
<dbReference type="SMART" id="SM00939">
    <property type="entry name" value="PepX_C"/>
    <property type="match status" value="1"/>
</dbReference>
<dbReference type="Gene3D" id="2.60.120.260">
    <property type="entry name" value="Galactose-binding domain-like"/>
    <property type="match status" value="1"/>
</dbReference>
<dbReference type="Proteomes" id="UP000006251">
    <property type="component" value="Unassembled WGS sequence"/>
</dbReference>
<dbReference type="NCBIfam" id="TIGR00976">
    <property type="entry name" value="CocE_NonD"/>
    <property type="match status" value="1"/>
</dbReference>
<dbReference type="STRING" id="1121922.GCA_000428905_03516"/>
<comment type="caution">
    <text evidence="2">The sequence shown here is derived from an EMBL/GenBank/DDBJ whole genome shotgun (WGS) entry which is preliminary data.</text>
</comment>
<dbReference type="InterPro" id="IPR013736">
    <property type="entry name" value="Xaa-Pro_dipept_C"/>
</dbReference>